<sequence>MTDPQLPETLAEAAPRLGLRVYGASTLGVRRSALEAAGVPQAMPAVRHVAGEVSVGAEYELEDGRVVPLSDQNLGTWGVGLDEVLDAARERLSDGEITGISALGEGVYLIENELLVAAALLAPELVSGLPVTGDLTLLPAAGPVAVCTGSEHAAGLGAALNIVDQLAEAEVRTETAVPLVLRDDAWQPFDVAAAHPELARAVALAERLAAVDAYGAQSGVLTDDAFIAKAKLFTKPDGDAVMVATWTDGVETLLPQTDEVLVVRGENDVTPYPFAEFLERAGSSAVQVDTVPVRYRVSGDALSALR</sequence>
<evidence type="ECO:0000313" key="2">
    <source>
        <dbReference type="Proteomes" id="UP000633205"/>
    </source>
</evidence>
<name>A0A916Y0I5_9MICO</name>
<accession>A0A916Y0I5</accession>
<organism evidence="1 2">
    <name type="scientific">Microbacterium faecale</name>
    <dbReference type="NCBI Taxonomy" id="1804630"/>
    <lineage>
        <taxon>Bacteria</taxon>
        <taxon>Bacillati</taxon>
        <taxon>Actinomycetota</taxon>
        <taxon>Actinomycetes</taxon>
        <taxon>Micrococcales</taxon>
        <taxon>Microbacteriaceae</taxon>
        <taxon>Microbacterium</taxon>
    </lineage>
</organism>
<keyword evidence="2" id="KW-1185">Reference proteome</keyword>
<dbReference type="Proteomes" id="UP000633205">
    <property type="component" value="Unassembled WGS sequence"/>
</dbReference>
<dbReference type="EMBL" id="BMHO01000001">
    <property type="protein sequence ID" value="GGD25723.1"/>
    <property type="molecule type" value="Genomic_DNA"/>
</dbReference>
<dbReference type="RefSeq" id="WP_188710487.1">
    <property type="nucleotide sequence ID" value="NZ_BMHO01000001.1"/>
</dbReference>
<dbReference type="AlphaFoldDB" id="A0A916Y0I5"/>
<reference evidence="1" key="1">
    <citation type="journal article" date="2014" name="Int. J. Syst. Evol. Microbiol.">
        <title>Complete genome sequence of Corynebacterium casei LMG S-19264T (=DSM 44701T), isolated from a smear-ripened cheese.</title>
        <authorList>
            <consortium name="US DOE Joint Genome Institute (JGI-PGF)"/>
            <person name="Walter F."/>
            <person name="Albersmeier A."/>
            <person name="Kalinowski J."/>
            <person name="Ruckert C."/>
        </authorList>
    </citation>
    <scope>NUCLEOTIDE SEQUENCE</scope>
    <source>
        <strain evidence="1">CGMCC 1.15152</strain>
    </source>
</reference>
<gene>
    <name evidence="1" type="ORF">GCM10010915_02180</name>
</gene>
<evidence type="ECO:0000313" key="1">
    <source>
        <dbReference type="EMBL" id="GGD25723.1"/>
    </source>
</evidence>
<proteinExistence type="predicted"/>
<protein>
    <submittedName>
        <fullName evidence="1">Uncharacterized protein</fullName>
    </submittedName>
</protein>
<comment type="caution">
    <text evidence="1">The sequence shown here is derived from an EMBL/GenBank/DDBJ whole genome shotgun (WGS) entry which is preliminary data.</text>
</comment>
<reference evidence="1" key="2">
    <citation type="submission" date="2020-09" db="EMBL/GenBank/DDBJ databases">
        <authorList>
            <person name="Sun Q."/>
            <person name="Zhou Y."/>
        </authorList>
    </citation>
    <scope>NUCLEOTIDE SEQUENCE</scope>
    <source>
        <strain evidence="1">CGMCC 1.15152</strain>
    </source>
</reference>